<evidence type="ECO:0000313" key="2">
    <source>
        <dbReference type="EMBL" id="KAA6335331.1"/>
    </source>
</evidence>
<dbReference type="SMART" id="SM00530">
    <property type="entry name" value="HTH_XRE"/>
    <property type="match status" value="1"/>
</dbReference>
<dbReference type="InterPro" id="IPR010982">
    <property type="entry name" value="Lambda_DNA-bd_dom_sf"/>
</dbReference>
<dbReference type="Pfam" id="PF01381">
    <property type="entry name" value="HTH_3"/>
    <property type="match status" value="1"/>
</dbReference>
<dbReference type="CDD" id="cd00093">
    <property type="entry name" value="HTH_XRE"/>
    <property type="match status" value="1"/>
</dbReference>
<sequence length="76" mass="9092">MKSKLDDYIIQKVKQKRIEKGLSQRAFADYTNLSQSFVAHVENPRFRAKYNICHINDFAHFFQCSLYDFIPEYPID</sequence>
<protein>
    <recommendedName>
        <fullName evidence="1">HTH cro/C1-type domain-containing protein</fullName>
    </recommendedName>
</protein>
<dbReference type="EMBL" id="SNRY01000904">
    <property type="protein sequence ID" value="KAA6335331.1"/>
    <property type="molecule type" value="Genomic_DNA"/>
</dbReference>
<accession>A0A5J4RQV5</accession>
<name>A0A5J4RQV5_9ZZZZ</name>
<dbReference type="GO" id="GO:0003677">
    <property type="term" value="F:DNA binding"/>
    <property type="evidence" value="ECO:0007669"/>
    <property type="project" value="InterPro"/>
</dbReference>
<feature type="domain" description="HTH cro/C1-type" evidence="1">
    <location>
        <begin position="13"/>
        <end position="69"/>
    </location>
</feature>
<dbReference type="InterPro" id="IPR001387">
    <property type="entry name" value="Cro/C1-type_HTH"/>
</dbReference>
<reference evidence="2" key="1">
    <citation type="submission" date="2019-03" db="EMBL/GenBank/DDBJ databases">
        <title>Single cell metagenomics reveals metabolic interactions within the superorganism composed of flagellate Streblomastix strix and complex community of Bacteroidetes bacteria on its surface.</title>
        <authorList>
            <person name="Treitli S.C."/>
            <person name="Kolisko M."/>
            <person name="Husnik F."/>
            <person name="Keeling P."/>
            <person name="Hampl V."/>
        </authorList>
    </citation>
    <scope>NUCLEOTIDE SEQUENCE</scope>
    <source>
        <strain evidence="2">STM</strain>
    </source>
</reference>
<dbReference type="Gene3D" id="1.10.260.40">
    <property type="entry name" value="lambda repressor-like DNA-binding domains"/>
    <property type="match status" value="1"/>
</dbReference>
<evidence type="ECO:0000259" key="1">
    <source>
        <dbReference type="PROSITE" id="PS50943"/>
    </source>
</evidence>
<proteinExistence type="predicted"/>
<dbReference type="AlphaFoldDB" id="A0A5J4RQV5"/>
<dbReference type="SUPFAM" id="SSF47413">
    <property type="entry name" value="lambda repressor-like DNA-binding domains"/>
    <property type="match status" value="1"/>
</dbReference>
<comment type="caution">
    <text evidence="2">The sequence shown here is derived from an EMBL/GenBank/DDBJ whole genome shotgun (WGS) entry which is preliminary data.</text>
</comment>
<organism evidence="2">
    <name type="scientific">termite gut metagenome</name>
    <dbReference type="NCBI Taxonomy" id="433724"/>
    <lineage>
        <taxon>unclassified sequences</taxon>
        <taxon>metagenomes</taxon>
        <taxon>organismal metagenomes</taxon>
    </lineage>
</organism>
<dbReference type="PROSITE" id="PS50943">
    <property type="entry name" value="HTH_CROC1"/>
    <property type="match status" value="1"/>
</dbReference>
<gene>
    <name evidence="2" type="ORF">EZS27_016421</name>
</gene>